<dbReference type="GeneID" id="20082281"/>
<organism evidence="2">
    <name type="scientific">Aphanomyces invadans</name>
    <dbReference type="NCBI Taxonomy" id="157072"/>
    <lineage>
        <taxon>Eukaryota</taxon>
        <taxon>Sar</taxon>
        <taxon>Stramenopiles</taxon>
        <taxon>Oomycota</taxon>
        <taxon>Saprolegniomycetes</taxon>
        <taxon>Saprolegniales</taxon>
        <taxon>Verrucalvaceae</taxon>
        <taxon>Aphanomyces</taxon>
    </lineage>
</organism>
<name>A0A024U927_9STRA</name>
<feature type="compositionally biased region" description="Polar residues" evidence="1">
    <location>
        <begin position="107"/>
        <end position="116"/>
    </location>
</feature>
<gene>
    <name evidence="2" type="ORF">H310_05231</name>
</gene>
<dbReference type="OrthoDB" id="636685at2759"/>
<feature type="region of interest" description="Disordered" evidence="1">
    <location>
        <begin position="90"/>
        <end position="146"/>
    </location>
</feature>
<accession>A0A024U927</accession>
<evidence type="ECO:0000256" key="1">
    <source>
        <dbReference type="SAM" id="MobiDB-lite"/>
    </source>
</evidence>
<dbReference type="EMBL" id="KI913960">
    <property type="protein sequence ID" value="ETW02730.1"/>
    <property type="molecule type" value="Genomic_DNA"/>
</dbReference>
<proteinExistence type="predicted"/>
<dbReference type="VEuPathDB" id="FungiDB:H310_05231"/>
<sequence>MNQDPLRSYLKRVAKNDEDLGQLSDLALQNMRKATELFVDEIGMIISEHLANHGGTLLTSDTLKRLLHASTSPTFEPIMPVLQTLAIPAHREKPAKRRINVPAPSRSKITQRTKTNPAHAPATVMQPATAVNASHIEEDDDYDASE</sequence>
<reference evidence="2" key="1">
    <citation type="submission" date="2013-12" db="EMBL/GenBank/DDBJ databases">
        <title>The Genome Sequence of Aphanomyces invadans NJM9701.</title>
        <authorList>
            <consortium name="The Broad Institute Genomics Platform"/>
            <person name="Russ C."/>
            <person name="Tyler B."/>
            <person name="van West P."/>
            <person name="Dieguez-Uribeondo J."/>
            <person name="Young S.K."/>
            <person name="Zeng Q."/>
            <person name="Gargeya S."/>
            <person name="Fitzgerald M."/>
            <person name="Abouelleil A."/>
            <person name="Alvarado L."/>
            <person name="Chapman S.B."/>
            <person name="Gainer-Dewar J."/>
            <person name="Goldberg J."/>
            <person name="Griggs A."/>
            <person name="Gujja S."/>
            <person name="Hansen M."/>
            <person name="Howarth C."/>
            <person name="Imamovic A."/>
            <person name="Ireland A."/>
            <person name="Larimer J."/>
            <person name="McCowan C."/>
            <person name="Murphy C."/>
            <person name="Pearson M."/>
            <person name="Poon T.W."/>
            <person name="Priest M."/>
            <person name="Roberts A."/>
            <person name="Saif S."/>
            <person name="Shea T."/>
            <person name="Sykes S."/>
            <person name="Wortman J."/>
            <person name="Nusbaum C."/>
            <person name="Birren B."/>
        </authorList>
    </citation>
    <scope>NUCLEOTIDE SEQUENCE [LARGE SCALE GENOMIC DNA]</scope>
    <source>
        <strain evidence="2">NJM9701</strain>
    </source>
</reference>
<evidence type="ECO:0000313" key="2">
    <source>
        <dbReference type="EMBL" id="ETW02730.1"/>
    </source>
</evidence>
<dbReference type="RefSeq" id="XP_008868114.1">
    <property type="nucleotide sequence ID" value="XM_008869892.1"/>
</dbReference>
<protein>
    <recommendedName>
        <fullName evidence="3">Transcription factor CBF/NF-Y/archaeal histone domain-containing protein</fullName>
    </recommendedName>
</protein>
<feature type="compositionally biased region" description="Acidic residues" evidence="1">
    <location>
        <begin position="137"/>
        <end position="146"/>
    </location>
</feature>
<dbReference type="AlphaFoldDB" id="A0A024U927"/>
<evidence type="ECO:0008006" key="3">
    <source>
        <dbReference type="Google" id="ProtNLM"/>
    </source>
</evidence>